<name>A0ACC0R682_9HYPO</name>
<dbReference type="Proteomes" id="UP001065298">
    <property type="component" value="Chromosome 3"/>
</dbReference>
<sequence length="732" mass="81193">MSTSDKSLQYETLQDVVKTDTNCTWDEPLGRQSEVRDRLIPSGSSPSDPKRRSWKQHWKRIGVASIAAIVFGTIAIIASLAILVFLWQGAQLAERRQEPVFWQTIVFHGWAPQVVTICSAAIRIVMTLQNGFVVAAVAAIMLETSGASLVDTAMLSVERALGSSPLNLLPPALRRCSTREDRISATLHLLLVATALVISLASTFTSTILLSDFRSGLIASPSVTAKVGIDFATEGEYRYFGTSVIKSRPVANWRFAEAKDSDGAPSTKGDTGDTYRSMLPFQDVDSRRLLEFYSGPAAVTNFRTFCVAPEFRNLTLARIQDPDNGGEMSLNVLADLTPSVDWKLKFEPVTGAYKPSPVKARLLDTWHASSPPSWPLTLYYSIDDTFTPENQSTLWPYFFHRALLFNSTMLLNETDTGGDDLPESLRNLTTKKQGLWTKVINADGVEVFSATEFYFNNAGPHLYNVTMSGRGIKSEPTGDWRRGPGRENQMDILHQMGIGAAFEDRGILELTVGSHLSDGNRPYHMPLGPTALSASGTSSYPVSQFSWAFSDSWMTTTAMGSMEFPHPAHSSVFQSIIQRTEDPAQAVQALMTRLYQMQYYDFLPDFDFKQTTKTIYSTERITPSRWTGLLIVFCLVAAHLLLVSITTVLFISRTRGSALGNIWQAVSQMDSAETKQILESTDSKRDEEVKSCVKAMGKDAGVYGMSRSVETGRMEIQLRERRKEIMDLQSLP</sequence>
<evidence type="ECO:0000313" key="2">
    <source>
        <dbReference type="Proteomes" id="UP001065298"/>
    </source>
</evidence>
<organism evidence="1 2">
    <name type="scientific">Fusarium keratoplasticum</name>
    <dbReference type="NCBI Taxonomy" id="1328300"/>
    <lineage>
        <taxon>Eukaryota</taxon>
        <taxon>Fungi</taxon>
        <taxon>Dikarya</taxon>
        <taxon>Ascomycota</taxon>
        <taxon>Pezizomycotina</taxon>
        <taxon>Sordariomycetes</taxon>
        <taxon>Hypocreomycetidae</taxon>
        <taxon>Hypocreales</taxon>
        <taxon>Nectriaceae</taxon>
        <taxon>Fusarium</taxon>
        <taxon>Fusarium solani species complex</taxon>
    </lineage>
</organism>
<reference evidence="1" key="1">
    <citation type="submission" date="2022-06" db="EMBL/GenBank/DDBJ databases">
        <title>Fusarium solani species complex genomes reveal bases of compartmentalisation and animal pathogenesis.</title>
        <authorList>
            <person name="Tsai I.J."/>
        </authorList>
    </citation>
    <scope>NUCLEOTIDE SEQUENCE</scope>
    <source>
        <strain evidence="1">Fu6.1</strain>
    </source>
</reference>
<dbReference type="EMBL" id="CM046505">
    <property type="protein sequence ID" value="KAI8675077.1"/>
    <property type="molecule type" value="Genomic_DNA"/>
</dbReference>
<comment type="caution">
    <text evidence="1">The sequence shown here is derived from an EMBL/GenBank/DDBJ whole genome shotgun (WGS) entry which is preliminary data.</text>
</comment>
<gene>
    <name evidence="1" type="ORF">NCS57_00407400</name>
</gene>
<evidence type="ECO:0000313" key="1">
    <source>
        <dbReference type="EMBL" id="KAI8675077.1"/>
    </source>
</evidence>
<proteinExistence type="predicted"/>
<accession>A0ACC0R682</accession>
<keyword evidence="2" id="KW-1185">Reference proteome</keyword>
<protein>
    <submittedName>
        <fullName evidence="1">Uncharacterized protein</fullName>
    </submittedName>
</protein>